<dbReference type="OrthoDB" id="6490394at2759"/>
<dbReference type="AlphaFoldDB" id="A0A132AKK2"/>
<comment type="caution">
    <text evidence="1">The sequence shown here is derived from an EMBL/GenBank/DDBJ whole genome shotgun (WGS) entry which is preliminary data.</text>
</comment>
<dbReference type="GO" id="GO:0016020">
    <property type="term" value="C:membrane"/>
    <property type="evidence" value="ECO:0007669"/>
    <property type="project" value="InterPro"/>
</dbReference>
<accession>A0A132AKK2</accession>
<dbReference type="InterPro" id="IPR038050">
    <property type="entry name" value="Neuro_actylchol_rec"/>
</dbReference>
<dbReference type="Proteomes" id="UP000616769">
    <property type="component" value="Unassembled WGS sequence"/>
</dbReference>
<reference evidence="1 2" key="1">
    <citation type="journal article" date="2015" name="Parasit. Vectors">
        <title>Draft genome of the scabies mite.</title>
        <authorList>
            <person name="Rider S.D.Jr."/>
            <person name="Morgan M.S."/>
            <person name="Arlian L.G."/>
        </authorList>
    </citation>
    <scope>NUCLEOTIDE SEQUENCE [LARGE SCALE GENOMIC DNA]</scope>
    <source>
        <strain evidence="1">Arlian Lab</strain>
    </source>
</reference>
<protein>
    <submittedName>
        <fullName evidence="1">Uncharacterized protein</fullName>
    </submittedName>
</protein>
<name>A0A132AKK2_SARSC</name>
<dbReference type="EMBL" id="JXLN01017427">
    <property type="protein sequence ID" value="KPM11548.1"/>
    <property type="molecule type" value="Genomic_DNA"/>
</dbReference>
<proteinExistence type="predicted"/>
<sequence length="144" mass="17113">MLKVTIMVIPLVDLISEDIAINNRIKVNHTTIMHVWMIAMQAFIYLSIIEYSLAIAWAHFVTDKANHQRTIPEENTFLRGYYFGNRNFYSKIGNFFDRFLYFCFGEIDFKREPYVRNKIDYLSRVLFLATFISFVSIYVLTLIL</sequence>
<dbReference type="Gene3D" id="1.20.58.390">
    <property type="entry name" value="Neurotransmitter-gated ion-channel transmembrane domain"/>
    <property type="match status" value="1"/>
</dbReference>
<evidence type="ECO:0000313" key="2">
    <source>
        <dbReference type="Proteomes" id="UP000616769"/>
    </source>
</evidence>
<gene>
    <name evidence="1" type="ORF">QR98_0101210</name>
</gene>
<evidence type="ECO:0000313" key="1">
    <source>
        <dbReference type="EMBL" id="KPM11548.1"/>
    </source>
</evidence>
<dbReference type="GO" id="GO:0006811">
    <property type="term" value="P:monoatomic ion transport"/>
    <property type="evidence" value="ECO:0007669"/>
    <property type="project" value="InterPro"/>
</dbReference>
<organism evidence="1 2">
    <name type="scientific">Sarcoptes scabiei</name>
    <name type="common">Itch mite</name>
    <name type="synonym">Acarus scabiei</name>
    <dbReference type="NCBI Taxonomy" id="52283"/>
    <lineage>
        <taxon>Eukaryota</taxon>
        <taxon>Metazoa</taxon>
        <taxon>Ecdysozoa</taxon>
        <taxon>Arthropoda</taxon>
        <taxon>Chelicerata</taxon>
        <taxon>Arachnida</taxon>
        <taxon>Acari</taxon>
        <taxon>Acariformes</taxon>
        <taxon>Sarcoptiformes</taxon>
        <taxon>Astigmata</taxon>
        <taxon>Psoroptidia</taxon>
        <taxon>Sarcoptoidea</taxon>
        <taxon>Sarcoptidae</taxon>
        <taxon>Sarcoptinae</taxon>
        <taxon>Sarcoptes</taxon>
    </lineage>
</organism>
<dbReference type="InterPro" id="IPR036719">
    <property type="entry name" value="Neuro-gated_channel_TM_sf"/>
</dbReference>
<dbReference type="VEuPathDB" id="VectorBase:SSCA005904"/>
<dbReference type="SUPFAM" id="SSF90112">
    <property type="entry name" value="Neurotransmitter-gated ion-channel transmembrane pore"/>
    <property type="match status" value="1"/>
</dbReference>